<sequence>MSQMHDEFQLGRVVATKSVAEQENQNELHIVLVRHASMDWGDIDQEDKDLNDKAIEIGERVVSKYKLSSGRSVYVITERDRSYTTILYPHEY</sequence>
<proteinExistence type="predicted"/>
<gene>
    <name evidence="1" type="ORF">QB910_000116</name>
</gene>
<evidence type="ECO:0000313" key="1">
    <source>
        <dbReference type="EMBL" id="WJJ55360.1"/>
    </source>
</evidence>
<name>A0AAT9V7U6_9CAUD</name>
<reference evidence="1" key="1">
    <citation type="submission" date="2023-04" db="EMBL/GenBank/DDBJ databases">
        <title>Characterization and genome study of newly isolated Alicyclobacillus-specific phaga.</title>
        <authorList>
            <person name="Shymialevich D."/>
            <person name="Wojcicki M."/>
            <person name="Srednicka P."/>
            <person name="Swider O."/>
        </authorList>
    </citation>
    <scope>NUCLEOTIDE SEQUENCE</scope>
</reference>
<dbReference type="EMBL" id="OQ846916">
    <property type="protein sequence ID" value="WJJ55360.1"/>
    <property type="molecule type" value="Genomic_DNA"/>
</dbReference>
<organism evidence="1">
    <name type="scientific">Alicyclobacillus phage KKP_3916</name>
    <dbReference type="NCBI Taxonomy" id="3040651"/>
    <lineage>
        <taxon>Viruses</taxon>
        <taxon>Duplodnaviria</taxon>
        <taxon>Heunggongvirae</taxon>
        <taxon>Uroviricota</taxon>
        <taxon>Caudoviricetes</taxon>
    </lineage>
</organism>
<accession>A0AAT9V7U6</accession>
<protein>
    <submittedName>
        <fullName evidence="1">Uncharacterized protein</fullName>
    </submittedName>
</protein>